<dbReference type="GO" id="GO:0055085">
    <property type="term" value="P:transmembrane transport"/>
    <property type="evidence" value="ECO:0007669"/>
    <property type="project" value="InterPro"/>
</dbReference>
<keyword evidence="3" id="KW-1003">Cell membrane</keyword>
<feature type="transmembrane region" description="Helical" evidence="7">
    <location>
        <begin position="186"/>
        <end position="211"/>
    </location>
</feature>
<dbReference type="OrthoDB" id="9797472at2"/>
<dbReference type="SUPFAM" id="SSF161098">
    <property type="entry name" value="MetI-like"/>
    <property type="match status" value="1"/>
</dbReference>
<keyword evidence="4 7" id="KW-0812">Transmembrane</keyword>
<dbReference type="Proteomes" id="UP000003330">
    <property type="component" value="Unassembled WGS sequence"/>
</dbReference>
<evidence type="ECO:0000256" key="4">
    <source>
        <dbReference type="ARBA" id="ARBA00022692"/>
    </source>
</evidence>
<sequence>MSKRLVIPLCTMSILLMSALLAPFMAPYDPRAIDISHKLLAPSPHHWLGTDQLGRDIFSCLLHGARYSIGIALIISSLELGIGAFVGLLVGWFQGKTEGLFLWLANLISAFPSFLLSLVTVGILGQGLGNLVIAIVVVEWVYYARLMTNLVKSAKKEAYVINAQMMGLSFWNILKTHILPFVYQPILVMVFMNIGNIILMISGFSFLGIGVQPNVTEWGMMLHDARAYFRVATWMMISPGIAIFITVFVFNSLGEALDQKDRMIRWKN</sequence>
<dbReference type="eggNOG" id="COG1173">
    <property type="taxonomic scope" value="Bacteria"/>
</dbReference>
<keyword evidence="11" id="KW-1185">Reference proteome</keyword>
<evidence type="ECO:0000256" key="1">
    <source>
        <dbReference type="ARBA" id="ARBA00004651"/>
    </source>
</evidence>
<evidence type="ECO:0000256" key="6">
    <source>
        <dbReference type="ARBA" id="ARBA00023136"/>
    </source>
</evidence>
<protein>
    <submittedName>
        <fullName evidence="10">ABC transporter, permease protein</fullName>
    </submittedName>
</protein>
<keyword evidence="6 7" id="KW-0472">Membrane</keyword>
<dbReference type="PROSITE" id="PS50928">
    <property type="entry name" value="ABC_TM1"/>
    <property type="match status" value="1"/>
</dbReference>
<dbReference type="GO" id="GO:0005886">
    <property type="term" value="C:plasma membrane"/>
    <property type="evidence" value="ECO:0007669"/>
    <property type="project" value="UniProtKB-SubCell"/>
</dbReference>
<dbReference type="Gene3D" id="1.10.3720.10">
    <property type="entry name" value="MetI-like"/>
    <property type="match status" value="1"/>
</dbReference>
<dbReference type="PANTHER" id="PTHR43386:SF1">
    <property type="entry name" value="D,D-DIPEPTIDE TRANSPORT SYSTEM PERMEASE PROTEIN DDPC-RELATED"/>
    <property type="match status" value="1"/>
</dbReference>
<dbReference type="EMBL" id="AEUX02000005">
    <property type="protein sequence ID" value="EHI70062.1"/>
    <property type="molecule type" value="Genomic_DNA"/>
</dbReference>
<gene>
    <name evidence="10" type="ORF">STRIC_2318</name>
</gene>
<evidence type="ECO:0000256" key="7">
    <source>
        <dbReference type="RuleBase" id="RU363032"/>
    </source>
</evidence>
<feature type="transmembrane region" description="Helical" evidence="7">
    <location>
        <begin position="127"/>
        <end position="146"/>
    </location>
</feature>
<feature type="transmembrane region" description="Helical" evidence="7">
    <location>
        <begin position="231"/>
        <end position="253"/>
    </location>
</feature>
<evidence type="ECO:0000256" key="2">
    <source>
        <dbReference type="ARBA" id="ARBA00022448"/>
    </source>
</evidence>
<feature type="domain" description="ABC transmembrane type-1" evidence="9">
    <location>
        <begin position="65"/>
        <end position="254"/>
    </location>
</feature>
<dbReference type="InterPro" id="IPR000515">
    <property type="entry name" value="MetI-like"/>
</dbReference>
<evidence type="ECO:0000259" key="9">
    <source>
        <dbReference type="PROSITE" id="PS50928"/>
    </source>
</evidence>
<dbReference type="CDD" id="cd06261">
    <property type="entry name" value="TM_PBP2"/>
    <property type="match status" value="1"/>
</dbReference>
<evidence type="ECO:0000256" key="3">
    <source>
        <dbReference type="ARBA" id="ARBA00022475"/>
    </source>
</evidence>
<reference evidence="10 11" key="1">
    <citation type="journal article" date="2014" name="Int. J. Syst. Evol. Microbiol.">
        <title>Phylogenomics and the dynamic genome evolution of the genus Streptococcus.</title>
        <authorList>
            <consortium name="The Broad Institute Genome Sequencing Platform"/>
            <person name="Richards V.P."/>
            <person name="Palmer S.R."/>
            <person name="Pavinski Bitar P.D."/>
            <person name="Qin X."/>
            <person name="Weinstock G.M."/>
            <person name="Highlander S.K."/>
            <person name="Town C.D."/>
            <person name="Burne R.A."/>
            <person name="Stanhope M.J."/>
        </authorList>
    </citation>
    <scope>NUCLEOTIDE SEQUENCE [LARGE SCALE GENOMIC DNA]</scope>
    <source>
        <strain evidence="10 11">707-05</strain>
    </source>
</reference>
<dbReference type="STRING" id="764299.STRIC_2318"/>
<keyword evidence="2 7" id="KW-0813">Transport</keyword>
<comment type="subcellular location">
    <subcellularLocation>
        <location evidence="1 7">Cell membrane</location>
        <topology evidence="1 7">Multi-pass membrane protein</topology>
    </subcellularLocation>
</comment>
<evidence type="ECO:0000256" key="5">
    <source>
        <dbReference type="ARBA" id="ARBA00022989"/>
    </source>
</evidence>
<dbReference type="InterPro" id="IPR035906">
    <property type="entry name" value="MetI-like_sf"/>
</dbReference>
<dbReference type="PANTHER" id="PTHR43386">
    <property type="entry name" value="OLIGOPEPTIDE TRANSPORT SYSTEM PERMEASE PROTEIN APPC"/>
    <property type="match status" value="1"/>
</dbReference>
<feature type="chain" id="PRO_5038638764" evidence="8">
    <location>
        <begin position="23"/>
        <end position="268"/>
    </location>
</feature>
<keyword evidence="5 7" id="KW-1133">Transmembrane helix</keyword>
<feature type="transmembrane region" description="Helical" evidence="7">
    <location>
        <begin position="69"/>
        <end position="93"/>
    </location>
</feature>
<feature type="transmembrane region" description="Helical" evidence="7">
    <location>
        <begin position="100"/>
        <end position="121"/>
    </location>
</feature>
<keyword evidence="8" id="KW-0732">Signal</keyword>
<accession>G5K1R0</accession>
<evidence type="ECO:0000313" key="11">
    <source>
        <dbReference type="Proteomes" id="UP000003330"/>
    </source>
</evidence>
<dbReference type="AlphaFoldDB" id="G5K1R0"/>
<comment type="caution">
    <text evidence="10">The sequence shown here is derived from an EMBL/GenBank/DDBJ whole genome shotgun (WGS) entry which is preliminary data.</text>
</comment>
<dbReference type="InterPro" id="IPR050366">
    <property type="entry name" value="BP-dependent_transpt_permease"/>
</dbReference>
<proteinExistence type="inferred from homology"/>
<organism evidence="10 11">
    <name type="scientific">Streptococcus ictaluri 707-05</name>
    <dbReference type="NCBI Taxonomy" id="764299"/>
    <lineage>
        <taxon>Bacteria</taxon>
        <taxon>Bacillati</taxon>
        <taxon>Bacillota</taxon>
        <taxon>Bacilli</taxon>
        <taxon>Lactobacillales</taxon>
        <taxon>Streptococcaceae</taxon>
        <taxon>Streptococcus</taxon>
    </lineage>
</organism>
<evidence type="ECO:0000256" key="8">
    <source>
        <dbReference type="SAM" id="SignalP"/>
    </source>
</evidence>
<name>G5K1R0_9STRE</name>
<comment type="similarity">
    <text evidence="7">Belongs to the binding-protein-dependent transport system permease family.</text>
</comment>
<dbReference type="Pfam" id="PF00528">
    <property type="entry name" value="BPD_transp_1"/>
    <property type="match status" value="1"/>
</dbReference>
<evidence type="ECO:0000313" key="10">
    <source>
        <dbReference type="EMBL" id="EHI70062.1"/>
    </source>
</evidence>
<dbReference type="RefSeq" id="WP_008088205.1">
    <property type="nucleotide sequence ID" value="NZ_AEUX02000005.1"/>
</dbReference>
<feature type="signal peptide" evidence="8">
    <location>
        <begin position="1"/>
        <end position="22"/>
    </location>
</feature>